<gene>
    <name evidence="4" type="ORF">ACFOET_03825</name>
</gene>
<dbReference type="Gene3D" id="2.40.50.140">
    <property type="entry name" value="Nucleic acid-binding proteins"/>
    <property type="match status" value="1"/>
</dbReference>
<sequence length="154" mass="17396">MGRSQETFNKRENTKKRLQKKKEKQQRREDKKQSVGDSKGKSLDDMLAYVDENGNITNTPPDPSKIKPIAQEEIIIGVPKQENNDEPDAPRTGRVAYFSQSKGYGFINDSQGGERVFFHVSDLTEPIDEEDRVEFVVISGQRGPQASSIKKLAK</sequence>
<reference evidence="5" key="1">
    <citation type="journal article" date="2019" name="Int. J. Syst. Evol. Microbiol.">
        <title>The Global Catalogue of Microorganisms (GCM) 10K type strain sequencing project: providing services to taxonomists for standard genome sequencing and annotation.</title>
        <authorList>
            <consortium name="The Broad Institute Genomics Platform"/>
            <consortium name="The Broad Institute Genome Sequencing Center for Infectious Disease"/>
            <person name="Wu L."/>
            <person name="Ma J."/>
        </authorList>
    </citation>
    <scope>NUCLEOTIDE SEQUENCE [LARGE SCALE GENOMIC DNA]</scope>
    <source>
        <strain evidence="5">KCTC 52416</strain>
    </source>
</reference>
<dbReference type="InterPro" id="IPR012340">
    <property type="entry name" value="NA-bd_OB-fold"/>
</dbReference>
<dbReference type="Pfam" id="PF00313">
    <property type="entry name" value="CSD"/>
    <property type="match status" value="1"/>
</dbReference>
<dbReference type="SMART" id="SM00357">
    <property type="entry name" value="CSP"/>
    <property type="match status" value="1"/>
</dbReference>
<evidence type="ECO:0000256" key="2">
    <source>
        <dbReference type="SAM" id="MobiDB-lite"/>
    </source>
</evidence>
<dbReference type="InterPro" id="IPR019844">
    <property type="entry name" value="CSD_CS"/>
</dbReference>
<name>A0ABV7JIP5_9SPHI</name>
<dbReference type="CDD" id="cd04458">
    <property type="entry name" value="CSP_CDS"/>
    <property type="match status" value="1"/>
</dbReference>
<dbReference type="PANTHER" id="PTHR11544">
    <property type="entry name" value="COLD SHOCK DOMAIN CONTAINING PROTEINS"/>
    <property type="match status" value="1"/>
</dbReference>
<evidence type="ECO:0000313" key="5">
    <source>
        <dbReference type="Proteomes" id="UP001595526"/>
    </source>
</evidence>
<feature type="domain" description="CSD" evidence="3">
    <location>
        <begin position="90"/>
        <end position="151"/>
    </location>
</feature>
<accession>A0ABV7JIP5</accession>
<feature type="region of interest" description="Disordered" evidence="2">
    <location>
        <begin position="1"/>
        <end position="46"/>
    </location>
</feature>
<dbReference type="InterPro" id="IPR050181">
    <property type="entry name" value="Cold_shock_domain"/>
</dbReference>
<dbReference type="RefSeq" id="WP_379019743.1">
    <property type="nucleotide sequence ID" value="NZ_JBHRTA010000009.1"/>
</dbReference>
<dbReference type="SUPFAM" id="SSF50249">
    <property type="entry name" value="Nucleic acid-binding proteins"/>
    <property type="match status" value="1"/>
</dbReference>
<organism evidence="4 5">
    <name type="scientific">Parapedobacter deserti</name>
    <dbReference type="NCBI Taxonomy" id="1912957"/>
    <lineage>
        <taxon>Bacteria</taxon>
        <taxon>Pseudomonadati</taxon>
        <taxon>Bacteroidota</taxon>
        <taxon>Sphingobacteriia</taxon>
        <taxon>Sphingobacteriales</taxon>
        <taxon>Sphingobacteriaceae</taxon>
        <taxon>Parapedobacter</taxon>
    </lineage>
</organism>
<feature type="compositionally biased region" description="Basic and acidic residues" evidence="2">
    <location>
        <begin position="26"/>
        <end position="44"/>
    </location>
</feature>
<feature type="compositionally biased region" description="Basic residues" evidence="2">
    <location>
        <begin position="13"/>
        <end position="25"/>
    </location>
</feature>
<dbReference type="EMBL" id="JBHRTA010000009">
    <property type="protein sequence ID" value="MFC3196735.1"/>
    <property type="molecule type" value="Genomic_DNA"/>
</dbReference>
<dbReference type="PRINTS" id="PR00050">
    <property type="entry name" value="COLDSHOCK"/>
</dbReference>
<protein>
    <submittedName>
        <fullName evidence="4">Cold-shock protein</fullName>
    </submittedName>
</protein>
<evidence type="ECO:0000256" key="1">
    <source>
        <dbReference type="RuleBase" id="RU000408"/>
    </source>
</evidence>
<dbReference type="PROSITE" id="PS00352">
    <property type="entry name" value="CSD_1"/>
    <property type="match status" value="1"/>
</dbReference>
<dbReference type="PROSITE" id="PS51857">
    <property type="entry name" value="CSD_2"/>
    <property type="match status" value="1"/>
</dbReference>
<comment type="caution">
    <text evidence="4">The sequence shown here is derived from an EMBL/GenBank/DDBJ whole genome shotgun (WGS) entry which is preliminary data.</text>
</comment>
<evidence type="ECO:0000259" key="3">
    <source>
        <dbReference type="PROSITE" id="PS51857"/>
    </source>
</evidence>
<comment type="subcellular location">
    <subcellularLocation>
        <location evidence="1">Cytoplasm</location>
    </subcellularLocation>
</comment>
<dbReference type="InterPro" id="IPR011129">
    <property type="entry name" value="CSD"/>
</dbReference>
<dbReference type="InterPro" id="IPR002059">
    <property type="entry name" value="CSP_DNA-bd"/>
</dbReference>
<evidence type="ECO:0000313" key="4">
    <source>
        <dbReference type="EMBL" id="MFC3196735.1"/>
    </source>
</evidence>
<proteinExistence type="predicted"/>
<keyword evidence="5" id="KW-1185">Reference proteome</keyword>
<dbReference type="Proteomes" id="UP001595526">
    <property type="component" value="Unassembled WGS sequence"/>
</dbReference>